<reference evidence="4 5" key="1">
    <citation type="journal article" date="2014" name="Nat. Commun.">
        <title>Klebsormidium flaccidum genome reveals primary factors for plant terrestrial adaptation.</title>
        <authorList>
            <person name="Hori K."/>
            <person name="Maruyama F."/>
            <person name="Fujisawa T."/>
            <person name="Togashi T."/>
            <person name="Yamamoto N."/>
            <person name="Seo M."/>
            <person name="Sato S."/>
            <person name="Yamada T."/>
            <person name="Mori H."/>
            <person name="Tajima N."/>
            <person name="Moriyama T."/>
            <person name="Ikeuchi M."/>
            <person name="Watanabe M."/>
            <person name="Wada H."/>
            <person name="Kobayashi K."/>
            <person name="Saito M."/>
            <person name="Masuda T."/>
            <person name="Sasaki-Sekimoto Y."/>
            <person name="Mashiguchi K."/>
            <person name="Awai K."/>
            <person name="Shimojima M."/>
            <person name="Masuda S."/>
            <person name="Iwai M."/>
            <person name="Nobusawa T."/>
            <person name="Narise T."/>
            <person name="Kondo S."/>
            <person name="Saito H."/>
            <person name="Sato R."/>
            <person name="Murakawa M."/>
            <person name="Ihara Y."/>
            <person name="Oshima-Yamada Y."/>
            <person name="Ohtaka K."/>
            <person name="Satoh M."/>
            <person name="Sonobe K."/>
            <person name="Ishii M."/>
            <person name="Ohtani R."/>
            <person name="Kanamori-Sato M."/>
            <person name="Honoki R."/>
            <person name="Miyazaki D."/>
            <person name="Mochizuki H."/>
            <person name="Umetsu J."/>
            <person name="Higashi K."/>
            <person name="Shibata D."/>
            <person name="Kamiya Y."/>
            <person name="Sato N."/>
            <person name="Nakamura Y."/>
            <person name="Tabata S."/>
            <person name="Ida S."/>
            <person name="Kurokawa K."/>
            <person name="Ohta H."/>
        </authorList>
    </citation>
    <scope>NUCLEOTIDE SEQUENCE [LARGE SCALE GENOMIC DNA]</scope>
    <source>
        <strain evidence="4 5">NIES-2285</strain>
    </source>
</reference>
<evidence type="ECO:0000256" key="3">
    <source>
        <dbReference type="SAM" id="MobiDB-lite"/>
    </source>
</evidence>
<dbReference type="Pfam" id="PF07646">
    <property type="entry name" value="Kelch_2"/>
    <property type="match status" value="1"/>
</dbReference>
<feature type="region of interest" description="Disordered" evidence="3">
    <location>
        <begin position="165"/>
        <end position="204"/>
    </location>
</feature>
<dbReference type="SUPFAM" id="SSF89372">
    <property type="entry name" value="Fucose-specific lectin"/>
    <property type="match status" value="1"/>
</dbReference>
<evidence type="ECO:0000256" key="2">
    <source>
        <dbReference type="ARBA" id="ARBA00022737"/>
    </source>
</evidence>
<keyword evidence="5" id="KW-1185">Reference proteome</keyword>
<dbReference type="PANTHER" id="PTHR46093">
    <property type="entry name" value="ACYL-COA-BINDING DOMAIN-CONTAINING PROTEIN 5"/>
    <property type="match status" value="1"/>
</dbReference>
<name>A0A1Y1IM90_KLENI</name>
<dbReference type="InterPro" id="IPR011498">
    <property type="entry name" value="Kelch_2"/>
</dbReference>
<feature type="region of interest" description="Disordered" evidence="3">
    <location>
        <begin position="62"/>
        <end position="134"/>
    </location>
</feature>
<dbReference type="SUPFAM" id="SSF117281">
    <property type="entry name" value="Kelch motif"/>
    <property type="match status" value="1"/>
</dbReference>
<evidence type="ECO:0000313" key="4">
    <source>
        <dbReference type="EMBL" id="GAQ89906.1"/>
    </source>
</evidence>
<proteinExistence type="predicted"/>
<organism evidence="4 5">
    <name type="scientific">Klebsormidium nitens</name>
    <name type="common">Green alga</name>
    <name type="synonym">Ulothrix nitens</name>
    <dbReference type="NCBI Taxonomy" id="105231"/>
    <lineage>
        <taxon>Eukaryota</taxon>
        <taxon>Viridiplantae</taxon>
        <taxon>Streptophyta</taxon>
        <taxon>Klebsormidiophyceae</taxon>
        <taxon>Klebsormidiales</taxon>
        <taxon>Klebsormidiaceae</taxon>
        <taxon>Klebsormidium</taxon>
    </lineage>
</organism>
<dbReference type="OrthoDB" id="10251809at2759"/>
<accession>A0A1Y1IM90</accession>
<dbReference type="Gene3D" id="2.120.10.80">
    <property type="entry name" value="Kelch-type beta propeller"/>
    <property type="match status" value="2"/>
</dbReference>
<feature type="compositionally biased region" description="Basic and acidic residues" evidence="3">
    <location>
        <begin position="97"/>
        <end position="109"/>
    </location>
</feature>
<dbReference type="Proteomes" id="UP000054558">
    <property type="component" value="Unassembled WGS sequence"/>
</dbReference>
<keyword evidence="1" id="KW-0880">Kelch repeat</keyword>
<dbReference type="STRING" id="105231.A0A1Y1IM90"/>
<dbReference type="AlphaFoldDB" id="A0A1Y1IM90"/>
<dbReference type="Pfam" id="PF24681">
    <property type="entry name" value="Kelch_KLHDC2_KLHL20_DRC7"/>
    <property type="match status" value="1"/>
</dbReference>
<evidence type="ECO:0000313" key="5">
    <source>
        <dbReference type="Proteomes" id="UP000054558"/>
    </source>
</evidence>
<dbReference type="InterPro" id="IPR015915">
    <property type="entry name" value="Kelch-typ_b-propeller"/>
</dbReference>
<dbReference type="PANTHER" id="PTHR46093:SF3">
    <property type="entry name" value="ACYL-COA-BINDING DOMAIN-CONTAINING PROTEIN 4"/>
    <property type="match status" value="1"/>
</dbReference>
<dbReference type="OMA" id="ITRTWHD"/>
<evidence type="ECO:0000256" key="1">
    <source>
        <dbReference type="ARBA" id="ARBA00022441"/>
    </source>
</evidence>
<gene>
    <name evidence="4" type="ORF">KFL_005750070</name>
</gene>
<feature type="compositionally biased region" description="Acidic residues" evidence="3">
    <location>
        <begin position="86"/>
        <end position="96"/>
    </location>
</feature>
<keyword evidence="2" id="KW-0677">Repeat</keyword>
<dbReference type="EMBL" id="DF237524">
    <property type="protein sequence ID" value="GAQ89906.1"/>
    <property type="molecule type" value="Genomic_DNA"/>
</dbReference>
<protein>
    <submittedName>
        <fullName evidence="4">Uncharacterized protein</fullName>
    </submittedName>
</protein>
<sequence>MQSIGFEGSTLTVPKSDAVHFDFRNGSLFLVCKAFTGEVQLSSRTGGASPLDVVEKQATSPDCVLNLPSTGKKAHQPALKTTPETSTDEAEASEEAESSRPELPPRLEDSPSDSQGGESPAPTESDAPLKRKPSLSIESADAIEGEIQRGNPAKRTSSALYPLFHNTQPRAPSPKRKLVVGKGCPTTRRSTGKENEGAPCSSGQDAGVRVEWSLLQPTGPVPEARWGASATLMNGQLYLFGGASDEETLSDLWTLRLDNWTWSRPSISLPTTPRAWHSATAVGQRLLVFGGERTHAHGNSMKTTSFNDVSVFDTDAMVWFAAHTTGQPPTARAGHSATALTNGQILIFGGISGSKWLNDASVLNTGSWSWSRPVIKGTPPKARCYQTATQIGSRVVIFGGNGSKQCFREVHVLDTASWTWSQPEVSGEAPKARTGQSAVAQGSRVVIFGGWDYSDSYSSSKVYNDVSVLDTETWTWMPVQLMSGEQPTPRCGHGSSLVVSSDGKNAVVFTFGGQIEREEKVDEMYLLRLDA</sequence>